<name>A0A3B4T4U6_SERDU</name>
<keyword evidence="6" id="KW-0238">DNA-binding</keyword>
<dbReference type="Gene3D" id="3.30.160.60">
    <property type="entry name" value="Classic Zinc Finger"/>
    <property type="match status" value="3"/>
</dbReference>
<organism evidence="11 12">
    <name type="scientific">Seriola dumerili</name>
    <name type="common">Greater amberjack</name>
    <name type="synonym">Caranx dumerili</name>
    <dbReference type="NCBI Taxonomy" id="41447"/>
    <lineage>
        <taxon>Eukaryota</taxon>
        <taxon>Metazoa</taxon>
        <taxon>Chordata</taxon>
        <taxon>Craniata</taxon>
        <taxon>Vertebrata</taxon>
        <taxon>Euteleostomi</taxon>
        <taxon>Actinopterygii</taxon>
        <taxon>Neopterygii</taxon>
        <taxon>Teleostei</taxon>
        <taxon>Neoteleostei</taxon>
        <taxon>Acanthomorphata</taxon>
        <taxon>Carangaria</taxon>
        <taxon>Carangiformes</taxon>
        <taxon>Carangidae</taxon>
        <taxon>Seriola</taxon>
    </lineage>
</organism>
<dbReference type="GeneTree" id="ENSGT01150000286953"/>
<feature type="region of interest" description="Disordered" evidence="9">
    <location>
        <begin position="91"/>
        <end position="169"/>
    </location>
</feature>
<keyword evidence="4 8" id="KW-0863">Zinc-finger</keyword>
<feature type="domain" description="C2H2-type" evidence="10">
    <location>
        <begin position="524"/>
        <end position="551"/>
    </location>
</feature>
<evidence type="ECO:0000259" key="10">
    <source>
        <dbReference type="PROSITE" id="PS50157"/>
    </source>
</evidence>
<comment type="subcellular location">
    <subcellularLocation>
        <location evidence="1">Nucleus</location>
    </subcellularLocation>
</comment>
<accession>A0A3B4T4U6</accession>
<dbReference type="OMA" id="KECDPVK"/>
<dbReference type="GO" id="GO:0008270">
    <property type="term" value="F:zinc ion binding"/>
    <property type="evidence" value="ECO:0007669"/>
    <property type="project" value="UniProtKB-KW"/>
</dbReference>
<keyword evidence="12" id="KW-1185">Reference proteome</keyword>
<feature type="domain" description="C2H2-type" evidence="10">
    <location>
        <begin position="552"/>
        <end position="577"/>
    </location>
</feature>
<reference evidence="11" key="2">
    <citation type="submission" date="2025-09" db="UniProtKB">
        <authorList>
            <consortium name="Ensembl"/>
        </authorList>
    </citation>
    <scope>IDENTIFICATION</scope>
</reference>
<reference evidence="11" key="1">
    <citation type="submission" date="2025-08" db="UniProtKB">
        <authorList>
            <consortium name="Ensembl"/>
        </authorList>
    </citation>
    <scope>IDENTIFICATION</scope>
</reference>
<evidence type="ECO:0000256" key="3">
    <source>
        <dbReference type="ARBA" id="ARBA00022737"/>
    </source>
</evidence>
<dbReference type="GeneID" id="111217989"/>
<evidence type="ECO:0000256" key="9">
    <source>
        <dbReference type="SAM" id="MobiDB-lite"/>
    </source>
</evidence>
<evidence type="ECO:0000313" key="11">
    <source>
        <dbReference type="Ensembl" id="ENSSDUP00000001156.1"/>
    </source>
</evidence>
<dbReference type="PANTHER" id="PTHR24394:SF23">
    <property type="entry name" value="ZINC FINGER PROTEIN 281-LIKE ISOFORM X1"/>
    <property type="match status" value="1"/>
</dbReference>
<feature type="compositionally biased region" description="Polar residues" evidence="9">
    <location>
        <begin position="469"/>
        <end position="479"/>
    </location>
</feature>
<keyword evidence="3" id="KW-0677">Repeat</keyword>
<feature type="region of interest" description="Disordered" evidence="9">
    <location>
        <begin position="469"/>
        <end position="489"/>
    </location>
</feature>
<dbReference type="SUPFAM" id="SSF57667">
    <property type="entry name" value="beta-beta-alpha zinc fingers"/>
    <property type="match status" value="2"/>
</dbReference>
<keyword evidence="5" id="KW-0862">Zinc</keyword>
<dbReference type="GO" id="GO:0000122">
    <property type="term" value="P:negative regulation of transcription by RNA polymerase II"/>
    <property type="evidence" value="ECO:0007669"/>
    <property type="project" value="UniProtKB-ARBA"/>
</dbReference>
<dbReference type="PROSITE" id="PS50157">
    <property type="entry name" value="ZINC_FINGER_C2H2_2"/>
    <property type="match status" value="3"/>
</dbReference>
<dbReference type="GO" id="GO:0000981">
    <property type="term" value="F:DNA-binding transcription factor activity, RNA polymerase II-specific"/>
    <property type="evidence" value="ECO:0007669"/>
    <property type="project" value="TreeGrafter"/>
</dbReference>
<dbReference type="Pfam" id="PF00096">
    <property type="entry name" value="zf-C2H2"/>
    <property type="match status" value="3"/>
</dbReference>
<protein>
    <submittedName>
        <fullName evidence="11">Zinc finger protein 37 homolog</fullName>
    </submittedName>
</protein>
<dbReference type="Ensembl" id="ENSSDUT00000001204.1">
    <property type="protein sequence ID" value="ENSSDUP00000001156.1"/>
    <property type="gene ID" value="ENSSDUG00000000945.1"/>
</dbReference>
<evidence type="ECO:0000256" key="8">
    <source>
        <dbReference type="PROSITE-ProRule" id="PRU00042"/>
    </source>
</evidence>
<evidence type="ECO:0000256" key="5">
    <source>
        <dbReference type="ARBA" id="ARBA00022833"/>
    </source>
</evidence>
<dbReference type="STRING" id="41447.ENSSDUP00000001156"/>
<keyword evidence="7" id="KW-0539">Nucleus</keyword>
<dbReference type="GO" id="GO:0003677">
    <property type="term" value="F:DNA binding"/>
    <property type="evidence" value="ECO:0007669"/>
    <property type="project" value="UniProtKB-KW"/>
</dbReference>
<evidence type="ECO:0000256" key="7">
    <source>
        <dbReference type="ARBA" id="ARBA00023242"/>
    </source>
</evidence>
<evidence type="ECO:0000313" key="12">
    <source>
        <dbReference type="Proteomes" id="UP000261420"/>
    </source>
</evidence>
<dbReference type="SMART" id="SM00355">
    <property type="entry name" value="ZnF_C2H2"/>
    <property type="match status" value="3"/>
</dbReference>
<dbReference type="InterPro" id="IPR013087">
    <property type="entry name" value="Znf_C2H2_type"/>
</dbReference>
<dbReference type="FunFam" id="3.30.160.60:FF:001155">
    <property type="entry name" value="Zinc finger 30C"/>
    <property type="match status" value="1"/>
</dbReference>
<dbReference type="FunFam" id="3.30.160.60:FF:001465">
    <property type="entry name" value="Zinc finger protein 560"/>
    <property type="match status" value="1"/>
</dbReference>
<dbReference type="FunFam" id="3.30.160.60:FF:000358">
    <property type="entry name" value="zinc finger protein 24"/>
    <property type="match status" value="1"/>
</dbReference>
<proteinExistence type="predicted"/>
<evidence type="ECO:0000256" key="4">
    <source>
        <dbReference type="ARBA" id="ARBA00022771"/>
    </source>
</evidence>
<dbReference type="RefSeq" id="XP_022595789.1">
    <property type="nucleotide sequence ID" value="XM_022740068.1"/>
</dbReference>
<sequence>MSDLDTLIVTFQTQLSDVMETVVKTAMYEVTRLVEDGLLEEVKRRSQEAESLRMQLLWAEKKLNDQGGKEGGKTGRCVDCTKKDAELSADAAEESSKDQHNNVLRSCGVKKESSPVGRWTRSPRQEVISELPQEADDPTATHSPERESQATEEEDAMEEKDEVNRLPCSSSHLGEWSITLDGEACRESHSAAELTETQPKQTHENGEELLRNIIKQGPLMSAAYALPEEQEETHMSTDPCHVSSLEMDAGWAGLLQNHRLGTVKDHDPAKTRGSLKCTEHELSDSVAADVHTQGRDQISTSGSPKTRLQNSEALGVTIKQEVIVDSDGCEEIEHMEKKEMTKSGMTSFSCSVKQHRLSSEARKQNHISHKATVQEIMKLHSKVGTGLRLQAAIQHLHRPMKKNPHALSNSTTAALSIAHTQVVNLNPLSRIPSTSKAAPPPPLSVQRVHLGDKQAAALNRTGAPWVSIRSQHQSANSHHANPVPHSDSHAGPRHLLRCGQCGKCFPHPSNLKAHLQTHTGERPFCCSLCGRSFTKLSNLKAHRRVHTGERPYCCLACGKRFTQKCNLKRHQRIHLDV</sequence>
<dbReference type="GO" id="GO:0005634">
    <property type="term" value="C:nucleus"/>
    <property type="evidence" value="ECO:0007669"/>
    <property type="project" value="UniProtKB-SubCell"/>
</dbReference>
<dbReference type="InterPro" id="IPR036236">
    <property type="entry name" value="Znf_C2H2_sf"/>
</dbReference>
<dbReference type="Proteomes" id="UP000261420">
    <property type="component" value="Unplaced"/>
</dbReference>
<dbReference type="PROSITE" id="PS00028">
    <property type="entry name" value="ZINC_FINGER_C2H2_1"/>
    <property type="match status" value="3"/>
</dbReference>
<evidence type="ECO:0000256" key="1">
    <source>
        <dbReference type="ARBA" id="ARBA00004123"/>
    </source>
</evidence>
<dbReference type="KEGG" id="sdu:111217989"/>
<evidence type="ECO:0000256" key="2">
    <source>
        <dbReference type="ARBA" id="ARBA00022723"/>
    </source>
</evidence>
<dbReference type="PANTHER" id="PTHR24394">
    <property type="entry name" value="ZINC FINGER PROTEIN"/>
    <property type="match status" value="1"/>
</dbReference>
<feature type="domain" description="C2H2-type" evidence="10">
    <location>
        <begin position="496"/>
        <end position="523"/>
    </location>
</feature>
<keyword evidence="2" id="KW-0479">Metal-binding</keyword>
<dbReference type="AlphaFoldDB" id="A0A3B4T4U6"/>
<evidence type="ECO:0000256" key="6">
    <source>
        <dbReference type="ARBA" id="ARBA00023125"/>
    </source>
</evidence>
<feature type="compositionally biased region" description="Acidic residues" evidence="9">
    <location>
        <begin position="150"/>
        <end position="161"/>
    </location>
</feature>